<accession>K0PRE3</accession>
<reference evidence="1 2" key="1">
    <citation type="journal article" date="2013" name="Genome Announc.">
        <title>Draft Genome Sequence of Rhizobium mesoamericanum STM3625, a Nitrogen-Fixing Symbiont of Mimosa pudica Isolated in French Guiana (South America).</title>
        <authorList>
            <person name="Moulin L."/>
            <person name="Mornico D."/>
            <person name="Melkonian R."/>
            <person name="Klonowska A."/>
        </authorList>
    </citation>
    <scope>NUCLEOTIDE SEQUENCE [LARGE SCALE GENOMIC DNA]</scope>
    <source>
        <strain evidence="1 2">STM3625</strain>
    </source>
</reference>
<evidence type="ECO:0000313" key="1">
    <source>
        <dbReference type="EMBL" id="CCM79196.1"/>
    </source>
</evidence>
<dbReference type="AlphaFoldDB" id="K0PRE3"/>
<organism evidence="1 2">
    <name type="scientific">Rhizobium mesoamericanum STM3625</name>
    <dbReference type="NCBI Taxonomy" id="1211777"/>
    <lineage>
        <taxon>Bacteria</taxon>
        <taxon>Pseudomonadati</taxon>
        <taxon>Pseudomonadota</taxon>
        <taxon>Alphaproteobacteria</taxon>
        <taxon>Hyphomicrobiales</taxon>
        <taxon>Rhizobiaceae</taxon>
        <taxon>Rhizobium/Agrobacterium group</taxon>
        <taxon>Rhizobium</taxon>
    </lineage>
</organism>
<gene>
    <name evidence="1" type="ORF">BN77_p10447</name>
</gene>
<dbReference type="EMBL" id="CANI01000043">
    <property type="protein sequence ID" value="CCM79196.1"/>
    <property type="molecule type" value="Genomic_DNA"/>
</dbReference>
<keyword evidence="2" id="KW-1185">Reference proteome</keyword>
<name>K0PRE3_9HYPH</name>
<sequence>MRRSLVSIFNAAREIVNWIFSMTTRRLSAFAGLAVSPCLLSLQANIGREQVNPPFDETALGREFDLFAAELTKLPRSPEITALELRFALLREAVAIRLSGPGRITVELPSSLFDA</sequence>
<dbReference type="Proteomes" id="UP000009319">
    <property type="component" value="Unassembled WGS sequence"/>
</dbReference>
<comment type="caution">
    <text evidence="1">The sequence shown here is derived from an EMBL/GenBank/DDBJ whole genome shotgun (WGS) entry which is preliminary data.</text>
</comment>
<evidence type="ECO:0000313" key="2">
    <source>
        <dbReference type="Proteomes" id="UP000009319"/>
    </source>
</evidence>
<proteinExistence type="predicted"/>
<protein>
    <submittedName>
        <fullName evidence="1">Uncharacterized protein</fullName>
    </submittedName>
</protein>
<dbReference type="HOGENOM" id="CLU_2107043_0_0_5"/>